<dbReference type="Proteomes" id="UP000611796">
    <property type="component" value="Unassembled WGS sequence"/>
</dbReference>
<evidence type="ECO:0000256" key="4">
    <source>
        <dbReference type="ARBA" id="ARBA00022960"/>
    </source>
</evidence>
<feature type="transmembrane region" description="Helical" evidence="8">
    <location>
        <begin position="41"/>
        <end position="61"/>
    </location>
</feature>
<dbReference type="Pfam" id="PF03023">
    <property type="entry name" value="MurJ"/>
    <property type="match status" value="1"/>
</dbReference>
<evidence type="ECO:0000256" key="3">
    <source>
        <dbReference type="ARBA" id="ARBA00022692"/>
    </source>
</evidence>
<evidence type="ECO:0000256" key="7">
    <source>
        <dbReference type="ARBA" id="ARBA00023136"/>
    </source>
</evidence>
<evidence type="ECO:0000256" key="6">
    <source>
        <dbReference type="ARBA" id="ARBA00022989"/>
    </source>
</evidence>
<comment type="subcellular location">
    <subcellularLocation>
        <location evidence="1">Cell membrane</location>
        <topology evidence="1">Multi-pass membrane protein</topology>
    </subcellularLocation>
</comment>
<keyword evidence="3 8" id="KW-0812">Transmembrane</keyword>
<comment type="caution">
    <text evidence="9">The sequence shown here is derived from an EMBL/GenBank/DDBJ whole genome shotgun (WGS) entry which is preliminary data.</text>
</comment>
<evidence type="ECO:0000256" key="5">
    <source>
        <dbReference type="ARBA" id="ARBA00022984"/>
    </source>
</evidence>
<keyword evidence="7 8" id="KW-0472">Membrane</keyword>
<organism evidence="9 10">
    <name type="scientific">Paeniclostridium hominis</name>
    <dbReference type="NCBI Taxonomy" id="2764329"/>
    <lineage>
        <taxon>Bacteria</taxon>
        <taxon>Bacillati</taxon>
        <taxon>Bacillota</taxon>
        <taxon>Clostridia</taxon>
        <taxon>Peptostreptococcales</taxon>
        <taxon>Peptostreptococcaceae</taxon>
        <taxon>Paeniclostridium</taxon>
    </lineage>
</organism>
<keyword evidence="5" id="KW-0573">Peptidoglycan synthesis</keyword>
<dbReference type="InterPro" id="IPR004268">
    <property type="entry name" value="MurJ"/>
</dbReference>
<evidence type="ECO:0000313" key="9">
    <source>
        <dbReference type="EMBL" id="MBC6003799.1"/>
    </source>
</evidence>
<dbReference type="EMBL" id="JACRWD010000002">
    <property type="protein sequence ID" value="MBC6003799.1"/>
    <property type="molecule type" value="Genomic_DNA"/>
</dbReference>
<accession>A0ABR7K4L6</accession>
<evidence type="ECO:0000313" key="10">
    <source>
        <dbReference type="Proteomes" id="UP000611796"/>
    </source>
</evidence>
<keyword evidence="4" id="KW-0133">Cell shape</keyword>
<keyword evidence="2" id="KW-1003">Cell membrane</keyword>
<keyword evidence="10" id="KW-1185">Reference proteome</keyword>
<sequence length="70" mass="7446">MIIGIVFIGLAVNQVNTMVDRNLASGFGDGVITALDNANRLNGFVIGLYISTLGAVIYPTLSKLYSINNK</sequence>
<keyword evidence="6 8" id="KW-1133">Transmembrane helix</keyword>
<evidence type="ECO:0000256" key="8">
    <source>
        <dbReference type="SAM" id="Phobius"/>
    </source>
</evidence>
<reference evidence="9 10" key="1">
    <citation type="submission" date="2020-08" db="EMBL/GenBank/DDBJ databases">
        <authorList>
            <person name="Liu C."/>
            <person name="Sun Q."/>
        </authorList>
    </citation>
    <scope>NUCLEOTIDE SEQUENCE [LARGE SCALE GENOMIC DNA]</scope>
    <source>
        <strain evidence="9 10">NSJ-45</strain>
    </source>
</reference>
<gene>
    <name evidence="9" type="ORF">H8891_08290</name>
</gene>
<evidence type="ECO:0000256" key="2">
    <source>
        <dbReference type="ARBA" id="ARBA00022475"/>
    </source>
</evidence>
<evidence type="ECO:0000256" key="1">
    <source>
        <dbReference type="ARBA" id="ARBA00004651"/>
    </source>
</evidence>
<protein>
    <submittedName>
        <fullName evidence="9">Uncharacterized protein</fullName>
    </submittedName>
</protein>
<proteinExistence type="predicted"/>
<name>A0ABR7K4L6_9FIRM</name>